<name>A0A2T0TE79_9PSEU</name>
<dbReference type="Pfam" id="PF14428">
    <property type="entry name" value="DddA-like"/>
    <property type="match status" value="1"/>
</dbReference>
<proteinExistence type="predicted"/>
<feature type="region of interest" description="Disordered" evidence="1">
    <location>
        <begin position="100"/>
        <end position="125"/>
    </location>
</feature>
<keyword evidence="3" id="KW-1185">Reference proteome</keyword>
<dbReference type="EMBL" id="PVTF01000003">
    <property type="protein sequence ID" value="PRY43928.1"/>
    <property type="molecule type" value="Genomic_DNA"/>
</dbReference>
<evidence type="ECO:0000256" key="1">
    <source>
        <dbReference type="SAM" id="MobiDB-lite"/>
    </source>
</evidence>
<dbReference type="Proteomes" id="UP000239494">
    <property type="component" value="Unassembled WGS sequence"/>
</dbReference>
<dbReference type="AlphaFoldDB" id="A0A2T0TE79"/>
<comment type="caution">
    <text evidence="2">The sequence shown here is derived from an EMBL/GenBank/DDBJ whole genome shotgun (WGS) entry which is preliminary data.</text>
</comment>
<gene>
    <name evidence="2" type="ORF">CLV43_103677</name>
</gene>
<evidence type="ECO:0000313" key="3">
    <source>
        <dbReference type="Proteomes" id="UP000239494"/>
    </source>
</evidence>
<accession>A0A2T0TE79</accession>
<evidence type="ECO:0000313" key="2">
    <source>
        <dbReference type="EMBL" id="PRY43928.1"/>
    </source>
</evidence>
<organism evidence="2 3">
    <name type="scientific">Umezawaea tangerina</name>
    <dbReference type="NCBI Taxonomy" id="84725"/>
    <lineage>
        <taxon>Bacteria</taxon>
        <taxon>Bacillati</taxon>
        <taxon>Actinomycetota</taxon>
        <taxon>Actinomycetes</taxon>
        <taxon>Pseudonocardiales</taxon>
        <taxon>Pseudonocardiaceae</taxon>
        <taxon>Umezawaea</taxon>
    </lineage>
</organism>
<reference evidence="2 3" key="1">
    <citation type="submission" date="2018-03" db="EMBL/GenBank/DDBJ databases">
        <title>Genomic Encyclopedia of Archaeal and Bacterial Type Strains, Phase II (KMG-II): from individual species to whole genera.</title>
        <authorList>
            <person name="Goeker M."/>
        </authorList>
    </citation>
    <scope>NUCLEOTIDE SEQUENCE [LARGE SCALE GENOMIC DNA]</scope>
    <source>
        <strain evidence="2 3">DSM 44720</strain>
    </source>
</reference>
<dbReference type="InterPro" id="IPR032724">
    <property type="entry name" value="SCP1.201-like"/>
</dbReference>
<sequence length="227" mass="23891">MLGEVVARIQAALAKSAAAIAALGRAADHLDDAHAGIAATPAGSGDSEGAELVAAFEGIRPRGTDLQALLGNADDTARRYLDGVIADAVPVDRLRADLPPDVPAMRRGAGTSRPKTHGRWVGPSGRSEVIVSGKDELYDQAVEVFRGMKSRHILQRVSDVEMKLAAHMRKNGIRSATVVINNQPCGGPMGCDELVPVVLPPGYRLVVHGTNGFFRVYEGGGKSSWVP</sequence>
<protein>
    <submittedName>
        <fullName evidence="2">Nucleic acid/nucleotide deaminase of polymorphic system toxin</fullName>
    </submittedName>
</protein>